<reference evidence="2" key="1">
    <citation type="journal article" date="2022" name="Mol. Ecol. Resour.">
        <title>The genomes of chicory, endive, great burdock and yacon provide insights into Asteraceae palaeo-polyploidization history and plant inulin production.</title>
        <authorList>
            <person name="Fan W."/>
            <person name="Wang S."/>
            <person name="Wang H."/>
            <person name="Wang A."/>
            <person name="Jiang F."/>
            <person name="Liu H."/>
            <person name="Zhao H."/>
            <person name="Xu D."/>
            <person name="Zhang Y."/>
        </authorList>
    </citation>
    <scope>NUCLEOTIDE SEQUENCE [LARGE SCALE GENOMIC DNA]</scope>
    <source>
        <strain evidence="2">cv. Yunnan</strain>
    </source>
</reference>
<name>A0ACB9D7V3_9ASTR</name>
<organism evidence="1 2">
    <name type="scientific">Smallanthus sonchifolius</name>
    <dbReference type="NCBI Taxonomy" id="185202"/>
    <lineage>
        <taxon>Eukaryota</taxon>
        <taxon>Viridiplantae</taxon>
        <taxon>Streptophyta</taxon>
        <taxon>Embryophyta</taxon>
        <taxon>Tracheophyta</taxon>
        <taxon>Spermatophyta</taxon>
        <taxon>Magnoliopsida</taxon>
        <taxon>eudicotyledons</taxon>
        <taxon>Gunneridae</taxon>
        <taxon>Pentapetalae</taxon>
        <taxon>asterids</taxon>
        <taxon>campanulids</taxon>
        <taxon>Asterales</taxon>
        <taxon>Asteraceae</taxon>
        <taxon>Asteroideae</taxon>
        <taxon>Heliantheae alliance</taxon>
        <taxon>Millerieae</taxon>
        <taxon>Smallanthus</taxon>
    </lineage>
</organism>
<dbReference type="EMBL" id="CM042037">
    <property type="protein sequence ID" value="KAI3742591.1"/>
    <property type="molecule type" value="Genomic_DNA"/>
</dbReference>
<sequence length="86" mass="9638">MRELLMKVAKPLFLVKNEVGGCNICLVPGLVFRSNTKISIEINGLEVVDIVPFEESFAVGSFGVRHFMLCKEPQAAVDGGDRWRWE</sequence>
<proteinExistence type="predicted"/>
<gene>
    <name evidence="1" type="ORF">L1987_60278</name>
</gene>
<accession>A0ACB9D7V3</accession>
<dbReference type="Proteomes" id="UP001056120">
    <property type="component" value="Linkage Group LG20"/>
</dbReference>
<evidence type="ECO:0000313" key="1">
    <source>
        <dbReference type="EMBL" id="KAI3742591.1"/>
    </source>
</evidence>
<comment type="caution">
    <text evidence="1">The sequence shown here is derived from an EMBL/GenBank/DDBJ whole genome shotgun (WGS) entry which is preliminary data.</text>
</comment>
<reference evidence="1 2" key="2">
    <citation type="journal article" date="2022" name="Mol. Ecol. Resour.">
        <title>The genomes of chicory, endive, great burdock and yacon provide insights into Asteraceae paleo-polyploidization history and plant inulin production.</title>
        <authorList>
            <person name="Fan W."/>
            <person name="Wang S."/>
            <person name="Wang H."/>
            <person name="Wang A."/>
            <person name="Jiang F."/>
            <person name="Liu H."/>
            <person name="Zhao H."/>
            <person name="Xu D."/>
            <person name="Zhang Y."/>
        </authorList>
    </citation>
    <scope>NUCLEOTIDE SEQUENCE [LARGE SCALE GENOMIC DNA]</scope>
    <source>
        <strain evidence="2">cv. Yunnan</strain>
        <tissue evidence="1">Leaves</tissue>
    </source>
</reference>
<protein>
    <submittedName>
        <fullName evidence="1">Uncharacterized protein</fullName>
    </submittedName>
</protein>
<keyword evidence="2" id="KW-1185">Reference proteome</keyword>
<evidence type="ECO:0000313" key="2">
    <source>
        <dbReference type="Proteomes" id="UP001056120"/>
    </source>
</evidence>